<evidence type="ECO:0000256" key="4">
    <source>
        <dbReference type="ARBA" id="ARBA00023015"/>
    </source>
</evidence>
<feature type="compositionally biased region" description="Low complexity" evidence="10">
    <location>
        <begin position="142"/>
        <end position="152"/>
    </location>
</feature>
<dbReference type="InterPro" id="IPR036390">
    <property type="entry name" value="WH_DNA-bd_sf"/>
</dbReference>
<evidence type="ECO:0000313" key="12">
    <source>
        <dbReference type="EMBL" id="OAP03971.1"/>
    </source>
</evidence>
<evidence type="ECO:0000259" key="11">
    <source>
        <dbReference type="SMART" id="SM01372"/>
    </source>
</evidence>
<dbReference type="GO" id="GO:0006357">
    <property type="term" value="P:regulation of transcription by RNA polymerase II"/>
    <property type="evidence" value="ECO:0007669"/>
    <property type="project" value="InterPro"/>
</dbReference>
<keyword evidence="5 9" id="KW-0238">DNA-binding</keyword>
<keyword evidence="6 9" id="KW-0804">Transcription</keyword>
<evidence type="ECO:0000256" key="10">
    <source>
        <dbReference type="SAM" id="MobiDB-lite"/>
    </source>
</evidence>
<feature type="region of interest" description="Disordered" evidence="10">
    <location>
        <begin position="282"/>
        <end position="319"/>
    </location>
</feature>
<evidence type="ECO:0000256" key="2">
    <source>
        <dbReference type="ARBA" id="ARBA00010940"/>
    </source>
</evidence>
<evidence type="ECO:0000256" key="5">
    <source>
        <dbReference type="ARBA" id="ARBA00023125"/>
    </source>
</evidence>
<dbReference type="Pfam" id="PF02319">
    <property type="entry name" value="WHD_E2F_TDP"/>
    <property type="match status" value="2"/>
</dbReference>
<comment type="subcellular location">
    <subcellularLocation>
        <location evidence="1 9">Nucleus</location>
    </subcellularLocation>
</comment>
<dbReference type="PANTHER" id="PTHR12081:SF106">
    <property type="entry name" value="E2F TRANSCRIPTION FACTOR-LIKE E2FE"/>
    <property type="match status" value="1"/>
</dbReference>
<dbReference type="FunFam" id="1.10.10.10:FF:000295">
    <property type="entry name" value="E2F transcription factor-like E2FE"/>
    <property type="match status" value="1"/>
</dbReference>
<dbReference type="PANTHER" id="PTHR12081">
    <property type="entry name" value="TRANSCRIPTION FACTOR E2F"/>
    <property type="match status" value="1"/>
</dbReference>
<protein>
    <submittedName>
        <fullName evidence="12">E2L3</fullName>
    </submittedName>
</protein>
<dbReference type="AlphaFoldDB" id="A0A178VE71"/>
<dbReference type="GO" id="GO:0005667">
    <property type="term" value="C:transcription regulator complex"/>
    <property type="evidence" value="ECO:0007669"/>
    <property type="project" value="InterPro"/>
</dbReference>
<sequence length="403" mass="45475">MSDLSPERFKLAVTSPSSIPESSSALQLHHSYSRKQKSLGLLCTNFLALYNREGIEMVGLDDAASKLGVERRRIYDIVNVLESVGVLTRRAKNQYTWKGFSAIPGALKELQEEGVKDTFHRFYVNENVKGSDDEDDDEESSQPHSSSQTDSSKPGSLPQSSDPSKIDNRREKSLGLLTQNFIKLFICSEAIRIISLDDAAKLLLGDAHNTSIMRTKVRRLYDIANVLSSMNLIEKTHTLDSRKPAFKWLGYNGEPTFTLSSDLLQLESRKRAFGTDITNVNVKRSKSSSSSQENATERRLKMKKHSTPESSYNKSFDVHESRHGSRGGYHFGPFAPGTGTYPTAGLEDNSRRAFEVENLDSDYRPSYQNQVLKDLFSHYMDAWKTWFSEVTQENPLPNTSQHR</sequence>
<name>A0A178VE71_ARATH</name>
<gene>
    <name evidence="12" type="ordered locus">AXX17_At3g42190</name>
</gene>
<feature type="domain" description="E2F/DP family winged-helix DNA-binding" evidence="11">
    <location>
        <begin position="169"/>
        <end position="250"/>
    </location>
</feature>
<organism evidence="12 13">
    <name type="scientific">Arabidopsis thaliana</name>
    <name type="common">Mouse-ear cress</name>
    <dbReference type="NCBI Taxonomy" id="3702"/>
    <lineage>
        <taxon>Eukaryota</taxon>
        <taxon>Viridiplantae</taxon>
        <taxon>Streptophyta</taxon>
        <taxon>Embryophyta</taxon>
        <taxon>Tracheophyta</taxon>
        <taxon>Spermatophyta</taxon>
        <taxon>Magnoliopsida</taxon>
        <taxon>eudicotyledons</taxon>
        <taxon>Gunneridae</taxon>
        <taxon>Pentapetalae</taxon>
        <taxon>rosids</taxon>
        <taxon>malvids</taxon>
        <taxon>Brassicales</taxon>
        <taxon>Brassicaceae</taxon>
        <taxon>Camelineae</taxon>
        <taxon>Arabidopsis</taxon>
    </lineage>
</organism>
<evidence type="ECO:0000256" key="7">
    <source>
        <dbReference type="ARBA" id="ARBA00023242"/>
    </source>
</evidence>
<feature type="compositionally biased region" description="Polar residues" evidence="10">
    <location>
        <begin position="153"/>
        <end position="163"/>
    </location>
</feature>
<feature type="region of interest" description="Disordered" evidence="10">
    <location>
        <begin position="128"/>
        <end position="167"/>
    </location>
</feature>
<dbReference type="FunFam" id="1.10.10.10:FF:000073">
    <property type="entry name" value="E2F transcription factor 8"/>
    <property type="match status" value="1"/>
</dbReference>
<keyword evidence="3" id="KW-0678">Repressor</keyword>
<dbReference type="GO" id="GO:0000978">
    <property type="term" value="F:RNA polymerase II cis-regulatory region sequence-specific DNA binding"/>
    <property type="evidence" value="ECO:0007669"/>
    <property type="project" value="InterPro"/>
</dbReference>
<evidence type="ECO:0000256" key="3">
    <source>
        <dbReference type="ARBA" id="ARBA00022491"/>
    </source>
</evidence>
<evidence type="ECO:0000256" key="6">
    <source>
        <dbReference type="ARBA" id="ARBA00023163"/>
    </source>
</evidence>
<dbReference type="ExpressionAtlas" id="A0A178VE71">
    <property type="expression patterns" value="baseline and differential"/>
</dbReference>
<keyword evidence="8" id="KW-0131">Cell cycle</keyword>
<feature type="domain" description="E2F/DP family winged-helix DNA-binding" evidence="11">
    <location>
        <begin position="34"/>
        <end position="99"/>
    </location>
</feature>
<dbReference type="SUPFAM" id="SSF46785">
    <property type="entry name" value="Winged helix' DNA-binding domain"/>
    <property type="match status" value="2"/>
</dbReference>
<evidence type="ECO:0000256" key="9">
    <source>
        <dbReference type="RuleBase" id="RU003796"/>
    </source>
</evidence>
<dbReference type="Proteomes" id="UP000078284">
    <property type="component" value="Chromosome 3"/>
</dbReference>
<dbReference type="Gene3D" id="1.10.10.10">
    <property type="entry name" value="Winged helix-like DNA-binding domain superfamily/Winged helix DNA-binding domain"/>
    <property type="match status" value="2"/>
</dbReference>
<evidence type="ECO:0000313" key="13">
    <source>
        <dbReference type="Proteomes" id="UP000078284"/>
    </source>
</evidence>
<accession>A0A178VE71</accession>
<evidence type="ECO:0000256" key="1">
    <source>
        <dbReference type="ARBA" id="ARBA00004123"/>
    </source>
</evidence>
<dbReference type="InterPro" id="IPR003316">
    <property type="entry name" value="E2F_WHTH_DNA-bd_dom"/>
</dbReference>
<dbReference type="InterPro" id="IPR036388">
    <property type="entry name" value="WH-like_DNA-bd_sf"/>
</dbReference>
<proteinExistence type="inferred from homology"/>
<dbReference type="SMART" id="SM01372">
    <property type="entry name" value="E2F_TDP"/>
    <property type="match status" value="2"/>
</dbReference>
<reference evidence="13" key="1">
    <citation type="journal article" date="2016" name="Proc. Natl. Acad. Sci. U.S.A.">
        <title>Chromosome-level assembly of Arabidopsis thaliana Ler reveals the extent of translocation and inversion polymorphisms.</title>
        <authorList>
            <person name="Zapata L."/>
            <person name="Ding J."/>
            <person name="Willing E.M."/>
            <person name="Hartwig B."/>
            <person name="Bezdan D."/>
            <person name="Jiao W.B."/>
            <person name="Patel V."/>
            <person name="Velikkakam James G."/>
            <person name="Koornneef M."/>
            <person name="Ossowski S."/>
            <person name="Schneeberger K."/>
        </authorList>
    </citation>
    <scope>NUCLEOTIDE SEQUENCE [LARGE SCALE GENOMIC DNA]</scope>
    <source>
        <strain evidence="13">cv. Landsberg erecta</strain>
    </source>
</reference>
<dbReference type="InterPro" id="IPR015633">
    <property type="entry name" value="E2F"/>
</dbReference>
<dbReference type="EMBL" id="LUHQ01000003">
    <property type="protein sequence ID" value="OAP03971.1"/>
    <property type="molecule type" value="Genomic_DNA"/>
</dbReference>
<keyword evidence="7 9" id="KW-0539">Nucleus</keyword>
<keyword evidence="4 9" id="KW-0805">Transcription regulation</keyword>
<comment type="similarity">
    <text evidence="2 9">Belongs to the E2F/DP family.</text>
</comment>
<dbReference type="GO" id="GO:0005634">
    <property type="term" value="C:nucleus"/>
    <property type="evidence" value="ECO:0007669"/>
    <property type="project" value="UniProtKB-SubCell"/>
</dbReference>
<comment type="caution">
    <text evidence="12">The sequence shown here is derived from an EMBL/GenBank/DDBJ whole genome shotgun (WGS) entry which is preliminary data.</text>
</comment>
<evidence type="ECO:0000256" key="8">
    <source>
        <dbReference type="ARBA" id="ARBA00023306"/>
    </source>
</evidence>